<dbReference type="VEuPathDB" id="FungiDB:PADG_12058"/>
<accession>A0A1D2JHV6</accession>
<name>A0A1D2JHV6_PARBR</name>
<proteinExistence type="predicted"/>
<dbReference type="AlphaFoldDB" id="A0A1D2JHV6"/>
<evidence type="ECO:0000256" key="1">
    <source>
        <dbReference type="SAM" id="MobiDB-lite"/>
    </source>
</evidence>
<dbReference type="Proteomes" id="UP000242814">
    <property type="component" value="Unassembled WGS sequence"/>
</dbReference>
<organism evidence="2 3">
    <name type="scientific">Paracoccidioides brasiliensis</name>
    <dbReference type="NCBI Taxonomy" id="121759"/>
    <lineage>
        <taxon>Eukaryota</taxon>
        <taxon>Fungi</taxon>
        <taxon>Dikarya</taxon>
        <taxon>Ascomycota</taxon>
        <taxon>Pezizomycotina</taxon>
        <taxon>Eurotiomycetes</taxon>
        <taxon>Eurotiomycetidae</taxon>
        <taxon>Onygenales</taxon>
        <taxon>Ajellomycetaceae</taxon>
        <taxon>Paracoccidioides</taxon>
    </lineage>
</organism>
<feature type="compositionally biased region" description="Polar residues" evidence="1">
    <location>
        <begin position="80"/>
        <end position="99"/>
    </location>
</feature>
<comment type="caution">
    <text evidence="2">The sequence shown here is derived from an EMBL/GenBank/DDBJ whole genome shotgun (WGS) entry which is preliminary data.</text>
</comment>
<sequence length="170" mass="18914">MSSLIANPFLYHEKKGLVRRRLLFWYRGQLQRSSRRGDLTKLLMDSQSRDDDRKTSRISLATRHVAMNMPKEKRSIIEPQDSSSPNDLSEFNTLGPDSNTATAKGSQALTLAQKPVSIFEEQLGTGAFGQVDLIIDVSTAARFRAEEILQTCLVGASFSFIYCRAAGALI</sequence>
<dbReference type="EMBL" id="LZYO01000088">
    <property type="protein sequence ID" value="ODH36490.1"/>
    <property type="molecule type" value="Genomic_DNA"/>
</dbReference>
<reference evidence="2 3" key="1">
    <citation type="submission" date="2016-06" db="EMBL/GenBank/DDBJ databases">
        <authorList>
            <person name="Kjaerup R.B."/>
            <person name="Dalgaard T.S."/>
            <person name="Juul-Madsen H.R."/>
        </authorList>
    </citation>
    <scope>NUCLEOTIDE SEQUENCE [LARGE SCALE GENOMIC DNA]</scope>
    <source>
        <strain evidence="2 3">Pb300</strain>
    </source>
</reference>
<feature type="region of interest" description="Disordered" evidence="1">
    <location>
        <begin position="70"/>
        <end position="99"/>
    </location>
</feature>
<dbReference type="VEuPathDB" id="FungiDB:PABG_12458"/>
<evidence type="ECO:0000313" key="3">
    <source>
        <dbReference type="Proteomes" id="UP000242814"/>
    </source>
</evidence>
<protein>
    <submittedName>
        <fullName evidence="2">Uncharacterized protein</fullName>
    </submittedName>
</protein>
<gene>
    <name evidence="2" type="ORF">ACO22_02773</name>
</gene>
<evidence type="ECO:0000313" key="2">
    <source>
        <dbReference type="EMBL" id="ODH36490.1"/>
    </source>
</evidence>